<evidence type="ECO:0000259" key="1">
    <source>
        <dbReference type="Pfam" id="PF01936"/>
    </source>
</evidence>
<dbReference type="Gene3D" id="3.40.50.1010">
    <property type="entry name" value="5'-nuclease"/>
    <property type="match status" value="1"/>
</dbReference>
<gene>
    <name evidence="2" type="ORF">GU927_018625</name>
</gene>
<organism evidence="2 3">
    <name type="scientific">Paragemmobacter amnigenus</name>
    <dbReference type="NCBI Taxonomy" id="2852097"/>
    <lineage>
        <taxon>Bacteria</taxon>
        <taxon>Pseudomonadati</taxon>
        <taxon>Pseudomonadota</taxon>
        <taxon>Alphaproteobacteria</taxon>
        <taxon>Rhodobacterales</taxon>
        <taxon>Paracoccaceae</taxon>
        <taxon>Paragemmobacter</taxon>
    </lineage>
</organism>
<name>A0ABS6J7X5_9RHOB</name>
<protein>
    <submittedName>
        <fullName evidence="2">NYN domain-containing protein</fullName>
    </submittedName>
</protein>
<feature type="domain" description="NYN" evidence="1">
    <location>
        <begin position="12"/>
        <end position="178"/>
    </location>
</feature>
<dbReference type="RefSeq" id="WP_161763918.1">
    <property type="nucleotide sequence ID" value="NZ_JAAATX020000015.1"/>
</dbReference>
<evidence type="ECO:0000313" key="2">
    <source>
        <dbReference type="EMBL" id="MBU9699859.1"/>
    </source>
</evidence>
<comment type="caution">
    <text evidence="2">The sequence shown here is derived from an EMBL/GenBank/DDBJ whole genome shotgun (WGS) entry which is preliminary data.</text>
</comment>
<accession>A0ABS6J7X5</accession>
<dbReference type="InterPro" id="IPR021139">
    <property type="entry name" value="NYN"/>
</dbReference>
<sequence length="214" mass="23568">MADQTSASPLLKVRVFIDYWNFTLACKSLQAGFRFDWSSIGPLFAAEAAGKVSQSLPHSYEAMHVYGSYSPHKGEDMKFRHWLTNFLDKQPGVLVNAVERKLKKSPPKCPSCHVDATHCAACGADMRGTEEKGVDTRIVTDMMGLAWSGGYDVALLVSADRDFIPVAQELQKRGLKVVHGQIDGAGQDLAKHCWTVLDIGALMPRFERRATPAT</sequence>
<dbReference type="EMBL" id="JAAATX020000015">
    <property type="protein sequence ID" value="MBU9699859.1"/>
    <property type="molecule type" value="Genomic_DNA"/>
</dbReference>
<proteinExistence type="predicted"/>
<evidence type="ECO:0000313" key="3">
    <source>
        <dbReference type="Proteomes" id="UP000731907"/>
    </source>
</evidence>
<keyword evidence="3" id="KW-1185">Reference proteome</keyword>
<dbReference type="Proteomes" id="UP000731907">
    <property type="component" value="Unassembled WGS sequence"/>
</dbReference>
<dbReference type="Pfam" id="PF01936">
    <property type="entry name" value="NYN"/>
    <property type="match status" value="1"/>
</dbReference>
<reference evidence="2 3" key="1">
    <citation type="submission" date="2021-06" db="EMBL/GenBank/DDBJ databases">
        <title>Rhodobacteraceae bacterium strain HSP-20.</title>
        <authorList>
            <person name="Chen W.-M."/>
        </authorList>
    </citation>
    <scope>NUCLEOTIDE SEQUENCE [LARGE SCALE GENOMIC DNA]</scope>
    <source>
        <strain evidence="2 3">HSP-20</strain>
    </source>
</reference>